<keyword evidence="5" id="KW-0862">Zinc</keyword>
<evidence type="ECO:0000256" key="8">
    <source>
        <dbReference type="ARBA" id="ARBA00039149"/>
    </source>
</evidence>
<dbReference type="InterPro" id="IPR018317">
    <property type="entry name" value="QueC"/>
</dbReference>
<dbReference type="Gene3D" id="3.40.50.620">
    <property type="entry name" value="HUPs"/>
    <property type="match status" value="1"/>
</dbReference>
<comment type="similarity">
    <text evidence="7">Belongs to the QueC family.</text>
</comment>
<evidence type="ECO:0000256" key="9">
    <source>
        <dbReference type="ARBA" id="ARBA00047890"/>
    </source>
</evidence>
<keyword evidence="2" id="KW-0436">Ligase</keyword>
<dbReference type="GO" id="GO:0046872">
    <property type="term" value="F:metal ion binding"/>
    <property type="evidence" value="ECO:0007669"/>
    <property type="project" value="UniProtKB-KW"/>
</dbReference>
<dbReference type="PANTHER" id="PTHR42914">
    <property type="entry name" value="7-CYANO-7-DEAZAGUANINE SYNTHASE"/>
    <property type="match status" value="1"/>
</dbReference>
<evidence type="ECO:0000313" key="11">
    <source>
        <dbReference type="Proteomes" id="UP000037977"/>
    </source>
</evidence>
<dbReference type="GO" id="GO:0016874">
    <property type="term" value="F:ligase activity"/>
    <property type="evidence" value="ECO:0007669"/>
    <property type="project" value="UniProtKB-KW"/>
</dbReference>
<dbReference type="RefSeq" id="WP_053995444.1">
    <property type="nucleotide sequence ID" value="NZ_CP065643.1"/>
</dbReference>
<comment type="pathway">
    <text evidence="1">Purine metabolism; 7-cyano-7-deazaguanine biosynthesis.</text>
</comment>
<dbReference type="STRING" id="33935.ADM90_13265"/>
<protein>
    <recommendedName>
        <fullName evidence="8">7-cyano-7-deazaguanine synthase</fullName>
        <ecNumber evidence="8">6.3.4.20</ecNumber>
    </recommendedName>
</protein>
<accession>A0A0N0CVN3</accession>
<evidence type="ECO:0000256" key="1">
    <source>
        <dbReference type="ARBA" id="ARBA00005061"/>
    </source>
</evidence>
<comment type="caution">
    <text evidence="10">The sequence shown here is derived from an EMBL/GenBank/DDBJ whole genome shotgun (WGS) entry which is preliminary data.</text>
</comment>
<dbReference type="InterPro" id="IPR014729">
    <property type="entry name" value="Rossmann-like_a/b/a_fold"/>
</dbReference>
<dbReference type="GO" id="GO:0005524">
    <property type="term" value="F:ATP binding"/>
    <property type="evidence" value="ECO:0007669"/>
    <property type="project" value="UniProtKB-KW"/>
</dbReference>
<comment type="catalytic activity">
    <reaction evidence="9">
        <text>7-carboxy-7-carbaguanine + NH4(+) + 2 ATP = 7-cyano-7-carbaguanine + 2 AMP + 2 diphosphate + 2 H(+)</text>
        <dbReference type="Rhea" id="RHEA:27982"/>
        <dbReference type="ChEBI" id="CHEBI:15378"/>
        <dbReference type="ChEBI" id="CHEBI:28938"/>
        <dbReference type="ChEBI" id="CHEBI:30616"/>
        <dbReference type="ChEBI" id="CHEBI:33019"/>
        <dbReference type="ChEBI" id="CHEBI:45075"/>
        <dbReference type="ChEBI" id="CHEBI:61036"/>
        <dbReference type="ChEBI" id="CHEBI:456215"/>
        <dbReference type="EC" id="6.3.4.20"/>
    </reaction>
</comment>
<reference evidence="10 11" key="1">
    <citation type="submission" date="2015-07" db="EMBL/GenBank/DDBJ databases">
        <title>Genome sequencing project for genomic taxonomy and phylogenomics of Bacillus-like bacteria.</title>
        <authorList>
            <person name="Liu B."/>
            <person name="Wang J."/>
            <person name="Zhu Y."/>
            <person name="Liu G."/>
            <person name="Chen Q."/>
            <person name="Chen Z."/>
            <person name="Che J."/>
            <person name="Ge C."/>
            <person name="Shi H."/>
            <person name="Pan Z."/>
            <person name="Liu X."/>
        </authorList>
    </citation>
    <scope>NUCLEOTIDE SEQUENCE [LARGE SCALE GENOMIC DNA]</scope>
    <source>
        <strain evidence="10 11">DSM 54</strain>
    </source>
</reference>
<keyword evidence="11" id="KW-1185">Reference proteome</keyword>
<gene>
    <name evidence="10" type="ORF">ADM90_13265</name>
</gene>
<dbReference type="PATRIC" id="fig|33935.3.peg.3501"/>
<dbReference type="Pfam" id="PF06508">
    <property type="entry name" value="QueC"/>
    <property type="match status" value="2"/>
</dbReference>
<keyword evidence="4" id="KW-0547">Nucleotide-binding</keyword>
<evidence type="ECO:0000256" key="4">
    <source>
        <dbReference type="ARBA" id="ARBA00022741"/>
    </source>
</evidence>
<keyword evidence="3" id="KW-0479">Metal-binding</keyword>
<keyword evidence="6" id="KW-0067">ATP-binding</keyword>
<sequence length="191" mass="21604">MTRENDSVLVLASGGIDSTALIEYYASKKYKVSALFFDYGQISRTKELQAVRKVCSYYGIKLEEAQLGFTLKNTSGEFIGRNALFITSAFNFLPNNYSKISIGIHSGTPYYDCSKTFVEDFQRIVDGYFEGTVLIDVPFVEFTKGQIIEYCLQENVPINLTYSCENGYEKNCGKCLSCLDRREFLGKSDLM</sequence>
<evidence type="ECO:0000256" key="5">
    <source>
        <dbReference type="ARBA" id="ARBA00022833"/>
    </source>
</evidence>
<proteinExistence type="inferred from homology"/>
<evidence type="ECO:0000256" key="2">
    <source>
        <dbReference type="ARBA" id="ARBA00022598"/>
    </source>
</evidence>
<name>A0A0N0CVN3_9BACI</name>
<organism evidence="10 11">
    <name type="scientific">Lysinibacillus macroides</name>
    <dbReference type="NCBI Taxonomy" id="33935"/>
    <lineage>
        <taxon>Bacteria</taxon>
        <taxon>Bacillati</taxon>
        <taxon>Bacillota</taxon>
        <taxon>Bacilli</taxon>
        <taxon>Bacillales</taxon>
        <taxon>Bacillaceae</taxon>
        <taxon>Lysinibacillus</taxon>
    </lineage>
</organism>
<dbReference type="PANTHER" id="PTHR42914:SF1">
    <property type="entry name" value="7-CYANO-7-DEAZAGUANINE SYNTHASE"/>
    <property type="match status" value="1"/>
</dbReference>
<dbReference type="AlphaFoldDB" id="A0A0N0CVN3"/>
<evidence type="ECO:0000256" key="6">
    <source>
        <dbReference type="ARBA" id="ARBA00022840"/>
    </source>
</evidence>
<dbReference type="Proteomes" id="UP000037977">
    <property type="component" value="Unassembled WGS sequence"/>
</dbReference>
<dbReference type="SUPFAM" id="SSF52402">
    <property type="entry name" value="Adenine nucleotide alpha hydrolases-like"/>
    <property type="match status" value="1"/>
</dbReference>
<evidence type="ECO:0000256" key="3">
    <source>
        <dbReference type="ARBA" id="ARBA00022723"/>
    </source>
</evidence>
<evidence type="ECO:0000256" key="7">
    <source>
        <dbReference type="ARBA" id="ARBA00037993"/>
    </source>
</evidence>
<dbReference type="EMBL" id="LGCI01000008">
    <property type="protein sequence ID" value="KOY81874.1"/>
    <property type="molecule type" value="Genomic_DNA"/>
</dbReference>
<dbReference type="EC" id="6.3.4.20" evidence="8"/>
<evidence type="ECO:0000313" key="10">
    <source>
        <dbReference type="EMBL" id="KOY81874.1"/>
    </source>
</evidence>